<keyword evidence="1 8" id="KW-0963">Cytoplasm</keyword>
<keyword evidence="11" id="KW-1185">Reference proteome</keyword>
<evidence type="ECO:0000313" key="10">
    <source>
        <dbReference type="EMBL" id="MBZ4185635.1"/>
    </source>
</evidence>
<organism evidence="10 11">
    <name type="scientific">Thermomonas beijingensis</name>
    <dbReference type="NCBI Taxonomy" id="2872701"/>
    <lineage>
        <taxon>Bacteria</taxon>
        <taxon>Pseudomonadati</taxon>
        <taxon>Pseudomonadota</taxon>
        <taxon>Gammaproteobacteria</taxon>
        <taxon>Lysobacterales</taxon>
        <taxon>Lysobacteraceae</taxon>
        <taxon>Thermomonas</taxon>
    </lineage>
</organism>
<evidence type="ECO:0000313" key="11">
    <source>
        <dbReference type="Proteomes" id="UP001430290"/>
    </source>
</evidence>
<keyword evidence="7 8" id="KW-0501">Molybdenum cofactor biosynthesis</keyword>
<feature type="binding site" evidence="8">
    <location>
        <position position="71"/>
    </location>
    <ligand>
        <name>GTP</name>
        <dbReference type="ChEBI" id="CHEBI:37565"/>
    </ligand>
</feature>
<evidence type="ECO:0000256" key="6">
    <source>
        <dbReference type="ARBA" id="ARBA00023134"/>
    </source>
</evidence>
<keyword evidence="10" id="KW-0548">Nucleotidyltransferase</keyword>
<dbReference type="Proteomes" id="UP001430290">
    <property type="component" value="Unassembled WGS sequence"/>
</dbReference>
<dbReference type="EMBL" id="JAIQDJ010000001">
    <property type="protein sequence ID" value="MBZ4185635.1"/>
    <property type="molecule type" value="Genomic_DNA"/>
</dbReference>
<feature type="binding site" evidence="8">
    <location>
        <position position="25"/>
    </location>
    <ligand>
        <name>GTP</name>
        <dbReference type="ChEBI" id="CHEBI:37565"/>
    </ligand>
</feature>
<dbReference type="Pfam" id="PF12804">
    <property type="entry name" value="NTP_transf_3"/>
    <property type="match status" value="1"/>
</dbReference>
<evidence type="ECO:0000256" key="5">
    <source>
        <dbReference type="ARBA" id="ARBA00022842"/>
    </source>
</evidence>
<dbReference type="PANTHER" id="PTHR19136:SF81">
    <property type="entry name" value="MOLYBDENUM COFACTOR GUANYLYLTRANSFERASE"/>
    <property type="match status" value="1"/>
</dbReference>
<feature type="binding site" evidence="8">
    <location>
        <position position="100"/>
    </location>
    <ligand>
        <name>GTP</name>
        <dbReference type="ChEBI" id="CHEBI:37565"/>
    </ligand>
</feature>
<dbReference type="RefSeq" id="WP_223627311.1">
    <property type="nucleotide sequence ID" value="NZ_JAIQDJ010000001.1"/>
</dbReference>
<accession>A0ABS7TCR3</accession>
<dbReference type="Gene3D" id="3.90.550.10">
    <property type="entry name" value="Spore Coat Polysaccharide Biosynthesis Protein SpsA, Chain A"/>
    <property type="match status" value="1"/>
</dbReference>
<dbReference type="InterPro" id="IPR029044">
    <property type="entry name" value="Nucleotide-diphossugar_trans"/>
</dbReference>
<dbReference type="GO" id="GO:0016779">
    <property type="term" value="F:nucleotidyltransferase activity"/>
    <property type="evidence" value="ECO:0007669"/>
    <property type="project" value="UniProtKB-KW"/>
</dbReference>
<evidence type="ECO:0000256" key="8">
    <source>
        <dbReference type="HAMAP-Rule" id="MF_00316"/>
    </source>
</evidence>
<dbReference type="SUPFAM" id="SSF53448">
    <property type="entry name" value="Nucleotide-diphospho-sugar transferases"/>
    <property type="match status" value="1"/>
</dbReference>
<keyword evidence="4 8" id="KW-0547">Nucleotide-binding</keyword>
<dbReference type="InterPro" id="IPR025877">
    <property type="entry name" value="MobA-like_NTP_Trfase"/>
</dbReference>
<comment type="catalytic activity">
    <reaction evidence="8">
        <text>Mo-molybdopterin + GTP + H(+) = Mo-molybdopterin guanine dinucleotide + diphosphate</text>
        <dbReference type="Rhea" id="RHEA:34243"/>
        <dbReference type="ChEBI" id="CHEBI:15378"/>
        <dbReference type="ChEBI" id="CHEBI:33019"/>
        <dbReference type="ChEBI" id="CHEBI:37565"/>
        <dbReference type="ChEBI" id="CHEBI:71302"/>
        <dbReference type="ChEBI" id="CHEBI:71310"/>
        <dbReference type="EC" id="2.7.7.77"/>
    </reaction>
</comment>
<gene>
    <name evidence="8" type="primary">mobA</name>
    <name evidence="10" type="ORF">K7B09_04755</name>
</gene>
<keyword evidence="2 8" id="KW-0808">Transferase</keyword>
<evidence type="ECO:0000256" key="1">
    <source>
        <dbReference type="ARBA" id="ARBA00022490"/>
    </source>
</evidence>
<evidence type="ECO:0000259" key="9">
    <source>
        <dbReference type="Pfam" id="PF12804"/>
    </source>
</evidence>
<comment type="similarity">
    <text evidence="8">Belongs to the MobA family.</text>
</comment>
<evidence type="ECO:0000256" key="2">
    <source>
        <dbReference type="ARBA" id="ARBA00022679"/>
    </source>
</evidence>
<comment type="caution">
    <text evidence="10">The sequence shown here is derived from an EMBL/GenBank/DDBJ whole genome shotgun (WGS) entry which is preliminary data.</text>
</comment>
<dbReference type="EC" id="2.7.7.77" evidence="8"/>
<dbReference type="InterPro" id="IPR013482">
    <property type="entry name" value="Molybde_CF_guanTrfase"/>
</dbReference>
<feature type="binding site" evidence="8">
    <location>
        <position position="100"/>
    </location>
    <ligand>
        <name>Mg(2+)</name>
        <dbReference type="ChEBI" id="CHEBI:18420"/>
    </ligand>
</feature>
<keyword evidence="5 8" id="KW-0460">Magnesium</keyword>
<evidence type="ECO:0000256" key="3">
    <source>
        <dbReference type="ARBA" id="ARBA00022723"/>
    </source>
</evidence>
<dbReference type="CDD" id="cd02503">
    <property type="entry name" value="MobA"/>
    <property type="match status" value="1"/>
</dbReference>
<comment type="subunit">
    <text evidence="8">Monomer.</text>
</comment>
<dbReference type="HAMAP" id="MF_00316">
    <property type="entry name" value="MobA"/>
    <property type="match status" value="1"/>
</dbReference>
<feature type="domain" description="MobA-like NTP transferase" evidence="9">
    <location>
        <begin position="11"/>
        <end position="153"/>
    </location>
</feature>
<comment type="caution">
    <text evidence="8">Lacks conserved residue(s) required for the propagation of feature annotation.</text>
</comment>
<proteinExistence type="inferred from homology"/>
<keyword evidence="3 8" id="KW-0479">Metal-binding</keyword>
<reference evidence="10" key="1">
    <citation type="submission" date="2021-09" db="EMBL/GenBank/DDBJ databases">
        <authorList>
            <person name="Wu T."/>
            <person name="Guo S.Z."/>
        </authorList>
    </citation>
    <scope>NUCLEOTIDE SEQUENCE</scope>
    <source>
        <strain evidence="10">RSS-23</strain>
    </source>
</reference>
<keyword evidence="6 8" id="KW-0342">GTP-binding</keyword>
<name>A0ABS7TCR3_9GAMM</name>
<feature type="binding site" evidence="8">
    <location>
        <begin position="12"/>
        <end position="14"/>
    </location>
    <ligand>
        <name>GTP</name>
        <dbReference type="ChEBI" id="CHEBI:37565"/>
    </ligand>
</feature>
<comment type="subcellular location">
    <subcellularLocation>
        <location evidence="8">Cytoplasm</location>
    </subcellularLocation>
</comment>
<dbReference type="PANTHER" id="PTHR19136">
    <property type="entry name" value="MOLYBDENUM COFACTOR GUANYLYLTRANSFERASE"/>
    <property type="match status" value="1"/>
</dbReference>
<evidence type="ECO:0000256" key="7">
    <source>
        <dbReference type="ARBA" id="ARBA00023150"/>
    </source>
</evidence>
<evidence type="ECO:0000256" key="4">
    <source>
        <dbReference type="ARBA" id="ARBA00022741"/>
    </source>
</evidence>
<comment type="function">
    <text evidence="8">Transfers a GMP moiety from GTP to Mo-molybdopterin (Mo-MPT) cofactor (Moco or molybdenum cofactor) to form Mo-molybdopterin guanine dinucleotide (Mo-MGD) cofactor.</text>
</comment>
<protein>
    <recommendedName>
        <fullName evidence="8">Molybdenum cofactor guanylyltransferase</fullName>
        <shortName evidence="8">MoCo guanylyltransferase</shortName>
        <ecNumber evidence="8">2.7.7.77</ecNumber>
    </recommendedName>
    <alternativeName>
        <fullName evidence="8">GTP:molybdopterin guanylyltransferase</fullName>
    </alternativeName>
    <alternativeName>
        <fullName evidence="8">Mo-MPT guanylyltransferase</fullName>
    </alternativeName>
    <alternativeName>
        <fullName evidence="8">Molybdopterin guanylyltransferase</fullName>
    </alternativeName>
    <alternativeName>
        <fullName evidence="8">Molybdopterin-guanine dinucleotide synthase</fullName>
        <shortName evidence="8">MGD synthase</shortName>
    </alternativeName>
</protein>
<comment type="cofactor">
    <cofactor evidence="8">
        <name>Mg(2+)</name>
        <dbReference type="ChEBI" id="CHEBI:18420"/>
    </cofactor>
</comment>
<sequence>MQAPASLTLGILAGGQATRLGGRDKAWLVRDGVAQVVRLARQFAPYCTEVLVSANRNLPHYAEYGLHAHADRVAGIGPIGGLEVLANACTSTWLLTVSVDVLQLPDTLLPRLAQAGGEGAVSCDDDGLQPLVALYRVDALRPALAAALAVQQHSVRQMQAVLGLPHVLFSGAHFGNLNTPEDLHQAGCSDADSAVHRG</sequence>
<comment type="domain">
    <text evidence="8">The N-terminal domain determines nucleotide recognition and specific binding, while the C-terminal domain determines the specific binding to the target protein.</text>
</comment>